<keyword evidence="5 11" id="KW-0067">ATP-binding</keyword>
<feature type="binding site" evidence="11">
    <location>
        <begin position="71"/>
        <end position="78"/>
    </location>
    <ligand>
        <name>ATP</name>
        <dbReference type="ChEBI" id="CHEBI:30616"/>
    </ligand>
</feature>
<dbReference type="PANTHER" id="PTHR11070">
    <property type="entry name" value="UVRD / RECB / PCRA DNA HELICASE FAMILY MEMBER"/>
    <property type="match status" value="1"/>
</dbReference>
<dbReference type="GO" id="GO:0043138">
    <property type="term" value="F:3'-5' DNA helicase activity"/>
    <property type="evidence" value="ECO:0007669"/>
    <property type="project" value="UniProtKB-EC"/>
</dbReference>
<dbReference type="Pfam" id="PF13361">
    <property type="entry name" value="UvrD_C"/>
    <property type="match status" value="1"/>
</dbReference>
<proteinExistence type="inferred from homology"/>
<dbReference type="SUPFAM" id="SSF52540">
    <property type="entry name" value="P-loop containing nucleoside triphosphate hydrolases"/>
    <property type="match status" value="1"/>
</dbReference>
<evidence type="ECO:0000256" key="5">
    <source>
        <dbReference type="ARBA" id="ARBA00022840"/>
    </source>
</evidence>
<dbReference type="Gene3D" id="1.10.486.10">
    <property type="entry name" value="PCRA, domain 4"/>
    <property type="match status" value="1"/>
</dbReference>
<gene>
    <name evidence="15" type="ORF">H9717_04765</name>
</gene>
<comment type="catalytic activity">
    <reaction evidence="10">
        <text>ATP + H2O = ADP + phosphate + H(+)</text>
        <dbReference type="Rhea" id="RHEA:13065"/>
        <dbReference type="ChEBI" id="CHEBI:15377"/>
        <dbReference type="ChEBI" id="CHEBI:15378"/>
        <dbReference type="ChEBI" id="CHEBI:30616"/>
        <dbReference type="ChEBI" id="CHEBI:43474"/>
        <dbReference type="ChEBI" id="CHEBI:456216"/>
        <dbReference type="EC" id="5.6.2.4"/>
    </reaction>
</comment>
<comment type="catalytic activity">
    <reaction evidence="8">
        <text>Couples ATP hydrolysis with the unwinding of duplex DNA by translocating in the 3'-5' direction.</text>
        <dbReference type="EC" id="5.6.2.4"/>
    </reaction>
</comment>
<dbReference type="CDD" id="cd17932">
    <property type="entry name" value="DEXQc_UvrD"/>
    <property type="match status" value="1"/>
</dbReference>
<evidence type="ECO:0000256" key="2">
    <source>
        <dbReference type="ARBA" id="ARBA00022741"/>
    </source>
</evidence>
<dbReference type="InterPro" id="IPR000212">
    <property type="entry name" value="DNA_helicase_UvrD/REP"/>
</dbReference>
<evidence type="ECO:0000256" key="11">
    <source>
        <dbReference type="PROSITE-ProRule" id="PRU00560"/>
    </source>
</evidence>
<organism evidence="15 16">
    <name type="scientific">Candidatus Eisenbergiella merdipullorum</name>
    <dbReference type="NCBI Taxonomy" id="2838553"/>
    <lineage>
        <taxon>Bacteria</taxon>
        <taxon>Bacillati</taxon>
        <taxon>Bacillota</taxon>
        <taxon>Clostridia</taxon>
        <taxon>Lachnospirales</taxon>
        <taxon>Lachnospiraceae</taxon>
        <taxon>Eisenbergiella</taxon>
    </lineage>
</organism>
<feature type="domain" description="UvrD-like helicase ATP-binding" evidence="13">
    <location>
        <begin position="50"/>
        <end position="336"/>
    </location>
</feature>
<dbReference type="AlphaFoldDB" id="A0A9D2L0I1"/>
<evidence type="ECO:0000256" key="12">
    <source>
        <dbReference type="SAM" id="MobiDB-lite"/>
    </source>
</evidence>
<comment type="caution">
    <text evidence="15">The sequence shown here is derived from an EMBL/GenBank/DDBJ whole genome shotgun (WGS) entry which is preliminary data.</text>
</comment>
<dbReference type="CDD" id="cd18807">
    <property type="entry name" value="SF1_C_UvrD"/>
    <property type="match status" value="1"/>
</dbReference>
<dbReference type="InterPro" id="IPR027417">
    <property type="entry name" value="P-loop_NTPase"/>
</dbReference>
<keyword evidence="7" id="KW-0413">Isomerase</keyword>
<dbReference type="GO" id="GO:0000725">
    <property type="term" value="P:recombinational repair"/>
    <property type="evidence" value="ECO:0007669"/>
    <property type="project" value="TreeGrafter"/>
</dbReference>
<dbReference type="Gene3D" id="1.10.10.160">
    <property type="match status" value="1"/>
</dbReference>
<evidence type="ECO:0000256" key="6">
    <source>
        <dbReference type="ARBA" id="ARBA00023125"/>
    </source>
</evidence>
<evidence type="ECO:0000256" key="3">
    <source>
        <dbReference type="ARBA" id="ARBA00022801"/>
    </source>
</evidence>
<evidence type="ECO:0000259" key="13">
    <source>
        <dbReference type="PROSITE" id="PS51198"/>
    </source>
</evidence>
<feature type="compositionally biased region" description="Low complexity" evidence="12">
    <location>
        <begin position="46"/>
        <end position="57"/>
    </location>
</feature>
<evidence type="ECO:0000256" key="7">
    <source>
        <dbReference type="ARBA" id="ARBA00023235"/>
    </source>
</evidence>
<feature type="domain" description="UvrD-like helicase C-terminal" evidence="14">
    <location>
        <begin position="337"/>
        <end position="595"/>
    </location>
</feature>
<dbReference type="GO" id="GO:0003677">
    <property type="term" value="F:DNA binding"/>
    <property type="evidence" value="ECO:0007669"/>
    <property type="project" value="UniProtKB-KW"/>
</dbReference>
<evidence type="ECO:0000256" key="4">
    <source>
        <dbReference type="ARBA" id="ARBA00022806"/>
    </source>
</evidence>
<accession>A0A9D2L0I1</accession>
<dbReference type="GO" id="GO:0016787">
    <property type="term" value="F:hydrolase activity"/>
    <property type="evidence" value="ECO:0007669"/>
    <property type="project" value="UniProtKB-UniRule"/>
</dbReference>
<reference evidence="15" key="1">
    <citation type="journal article" date="2021" name="PeerJ">
        <title>Extensive microbial diversity within the chicken gut microbiome revealed by metagenomics and culture.</title>
        <authorList>
            <person name="Gilroy R."/>
            <person name="Ravi A."/>
            <person name="Getino M."/>
            <person name="Pursley I."/>
            <person name="Horton D.L."/>
            <person name="Alikhan N.F."/>
            <person name="Baker D."/>
            <person name="Gharbi K."/>
            <person name="Hall N."/>
            <person name="Watson M."/>
            <person name="Adriaenssens E.M."/>
            <person name="Foster-Nyarko E."/>
            <person name="Jarju S."/>
            <person name="Secka A."/>
            <person name="Antonio M."/>
            <person name="Oren A."/>
            <person name="Chaudhuri R.R."/>
            <person name="La Ragione R."/>
            <person name="Hildebrand F."/>
            <person name="Pallen M.J."/>
        </authorList>
    </citation>
    <scope>NUCLEOTIDE SEQUENCE</scope>
    <source>
        <strain evidence="15">CHK179-7159</strain>
    </source>
</reference>
<keyword evidence="2 11" id="KW-0547">Nucleotide-binding</keyword>
<comment type="similarity">
    <text evidence="1">Belongs to the helicase family. UvrD subfamily.</text>
</comment>
<reference evidence="15" key="2">
    <citation type="submission" date="2021-04" db="EMBL/GenBank/DDBJ databases">
        <authorList>
            <person name="Gilroy R."/>
        </authorList>
    </citation>
    <scope>NUCLEOTIDE SEQUENCE</scope>
    <source>
        <strain evidence="15">CHK179-7159</strain>
    </source>
</reference>
<keyword evidence="3 11" id="KW-0378">Hydrolase</keyword>
<sequence length="664" mass="75277">MADFLKNDQSFSKPGLAPETGAASGTVPRQEKTAAAPGADSRQEKAAAASGANPGQAEAISHRDGAMLVLAGPGSGKTYTITQRIRCLIEEGGVEPDSILVITFTRAAADEMKGRFMRLTEGKFYPVNFGTFHAVYYHILKNAYHYRSGNILSEHEKREILKTVLLRDRSLLSTDQSFLSPEDDGLETLLNQISRYKNDGCPEDVGESLGETCVLPKEQFLAAFRAYSREAEERRKLDFDDMVLGCRDLFIRYPQILAAWQQKFKYILVDEFQDINAMQYEVLRMLALPENNLFVVGDDDQSIYAFRGARPELMLGFQKDYPQAKRVELSVNYRSTPEILSCAGKLIAVNRNRFPKKSTAASGHGEPVRFLGFPDRRAQNEKIAQELLEAGEERGKAAVIFRTNRDAGALAEALLEKGVPFWMKEKLKSPYHSQAALDLRAYLAFVFAGQKRTDFFRIMNRPKRYISRSAVETERVEVEQLKAVYREKPYMLEILRRLQMDLARLKRMDPYAAVNYIRKGMGYDEYLKQAALDGQESWKALREEADWFQGQTKAFSTQEALEEHILLYERELEHAAAKKPGEGCVSLLTMHASKGLEYDAVYLPDCNEGTVPHKKSMKGEQVEEERRMFYVAMTRARKRLILTWVAGTKEEPGFLSRFLSDLGL</sequence>
<protein>
    <recommendedName>
        <fullName evidence="9">DNA 3'-5' helicase</fullName>
        <ecNumber evidence="9">5.6.2.4</ecNumber>
    </recommendedName>
</protein>
<dbReference type="PANTHER" id="PTHR11070:SF2">
    <property type="entry name" value="ATP-DEPENDENT DNA HELICASE SRS2"/>
    <property type="match status" value="1"/>
</dbReference>
<dbReference type="PROSITE" id="PS51217">
    <property type="entry name" value="UVRD_HELICASE_CTER"/>
    <property type="match status" value="1"/>
</dbReference>
<evidence type="ECO:0000259" key="14">
    <source>
        <dbReference type="PROSITE" id="PS51217"/>
    </source>
</evidence>
<dbReference type="Pfam" id="PF00580">
    <property type="entry name" value="UvrD-helicase"/>
    <property type="match status" value="1"/>
</dbReference>
<dbReference type="EMBL" id="DWYY01000052">
    <property type="protein sequence ID" value="HJA92415.1"/>
    <property type="molecule type" value="Genomic_DNA"/>
</dbReference>
<dbReference type="InterPro" id="IPR014017">
    <property type="entry name" value="DNA_helicase_UvrD-like_C"/>
</dbReference>
<name>A0A9D2L0I1_9FIRM</name>
<dbReference type="InterPro" id="IPR014016">
    <property type="entry name" value="UvrD-like_ATP-bd"/>
</dbReference>
<keyword evidence="6" id="KW-0238">DNA-binding</keyword>
<dbReference type="InterPro" id="IPR013986">
    <property type="entry name" value="DExx_box_DNA_helicase_dom_sf"/>
</dbReference>
<keyword evidence="4 11" id="KW-0347">Helicase</keyword>
<evidence type="ECO:0000256" key="1">
    <source>
        <dbReference type="ARBA" id="ARBA00009922"/>
    </source>
</evidence>
<dbReference type="GO" id="GO:0005524">
    <property type="term" value="F:ATP binding"/>
    <property type="evidence" value="ECO:0007669"/>
    <property type="project" value="UniProtKB-UniRule"/>
</dbReference>
<evidence type="ECO:0000256" key="10">
    <source>
        <dbReference type="ARBA" id="ARBA00048988"/>
    </source>
</evidence>
<dbReference type="EC" id="5.6.2.4" evidence="9"/>
<dbReference type="PROSITE" id="PS51198">
    <property type="entry name" value="UVRD_HELICASE_ATP_BIND"/>
    <property type="match status" value="1"/>
</dbReference>
<dbReference type="Gene3D" id="3.40.50.300">
    <property type="entry name" value="P-loop containing nucleotide triphosphate hydrolases"/>
    <property type="match status" value="2"/>
</dbReference>
<evidence type="ECO:0000256" key="8">
    <source>
        <dbReference type="ARBA" id="ARBA00034617"/>
    </source>
</evidence>
<evidence type="ECO:0000313" key="15">
    <source>
        <dbReference type="EMBL" id="HJA92415.1"/>
    </source>
</evidence>
<evidence type="ECO:0000256" key="9">
    <source>
        <dbReference type="ARBA" id="ARBA00034808"/>
    </source>
</evidence>
<dbReference type="Proteomes" id="UP000886858">
    <property type="component" value="Unassembled WGS sequence"/>
</dbReference>
<evidence type="ECO:0000313" key="16">
    <source>
        <dbReference type="Proteomes" id="UP000886858"/>
    </source>
</evidence>
<feature type="region of interest" description="Disordered" evidence="12">
    <location>
        <begin position="1"/>
        <end position="57"/>
    </location>
</feature>